<comment type="function">
    <text evidence="3">Involved in the breakdown of putrescine via hydrolysis of the gamma-glutamyl linkage of gamma-glutamyl-gamma-aminobutyrate.</text>
</comment>
<dbReference type="InterPro" id="IPR029062">
    <property type="entry name" value="Class_I_gatase-like"/>
</dbReference>
<proteinExistence type="inferred from homology"/>
<dbReference type="Proteomes" id="UP001481677">
    <property type="component" value="Unassembled WGS sequence"/>
</dbReference>
<comment type="catalytic activity">
    <reaction evidence="2">
        <text>4-(gamma-L-glutamylamino)butanoate + H2O = 4-aminobutanoate + L-glutamate</text>
        <dbReference type="Rhea" id="RHEA:19737"/>
        <dbReference type="ChEBI" id="CHEBI:15377"/>
        <dbReference type="ChEBI" id="CHEBI:29985"/>
        <dbReference type="ChEBI" id="CHEBI:58800"/>
        <dbReference type="ChEBI" id="CHEBI:59888"/>
        <dbReference type="EC" id="3.5.1.94"/>
    </reaction>
</comment>
<evidence type="ECO:0000256" key="1">
    <source>
        <dbReference type="ARBA" id="ARBA00011083"/>
    </source>
</evidence>
<dbReference type="GO" id="GO:0006598">
    <property type="term" value="P:polyamine catabolic process"/>
    <property type="evidence" value="ECO:0007669"/>
    <property type="project" value="TreeGrafter"/>
</dbReference>
<reference evidence="6 9" key="3">
    <citation type="submission" date="2024-01" db="EMBL/GenBank/DDBJ databases">
        <title>The diversity of rhizobia nodulating Mimosa spp. in eleven states of Brazil covering several biomes is determined by host plant, location, and edaphic factors.</title>
        <authorList>
            <person name="Rouws L."/>
            <person name="Barauna A."/>
            <person name="Beukes C."/>
            <person name="De Faria S.M."/>
            <person name="Gross E."/>
            <person name="Dos Reis Junior F.B."/>
            <person name="Simon M."/>
            <person name="Maluk M."/>
            <person name="Odee D.W."/>
            <person name="Kenicer G."/>
            <person name="Young J.P.W."/>
            <person name="Reis V.M."/>
            <person name="Zilli J."/>
            <person name="James E.K."/>
        </authorList>
    </citation>
    <scope>NUCLEOTIDE SEQUENCE [LARGE SCALE GENOMIC DNA]</scope>
    <source>
        <strain evidence="6 9">JPY530</strain>
    </source>
</reference>
<evidence type="ECO:0000256" key="2">
    <source>
        <dbReference type="ARBA" id="ARBA00052718"/>
    </source>
</evidence>
<dbReference type="SUPFAM" id="SSF52317">
    <property type="entry name" value="Class I glutamine amidotransferase-like"/>
    <property type="match status" value="1"/>
</dbReference>
<comment type="similarity">
    <text evidence="1">Belongs to the peptidase C26 family.</text>
</comment>
<dbReference type="EMBL" id="VOQS01000003">
    <property type="protein sequence ID" value="TXC84643.1"/>
    <property type="molecule type" value="Genomic_DNA"/>
</dbReference>
<dbReference type="CDD" id="cd01745">
    <property type="entry name" value="GATase1_2"/>
    <property type="match status" value="1"/>
</dbReference>
<evidence type="ECO:0000256" key="3">
    <source>
        <dbReference type="ARBA" id="ARBA00055068"/>
    </source>
</evidence>
<reference evidence="7" key="2">
    <citation type="submission" date="2019-08" db="EMBL/GenBank/DDBJ databases">
        <authorList>
            <person name="Im W.-T."/>
        </authorList>
    </citation>
    <scope>NUCLEOTIDE SEQUENCE</scope>
    <source>
        <strain evidence="7">NF 2-5-3</strain>
    </source>
</reference>
<keyword evidence="9" id="KW-1185">Reference proteome</keyword>
<dbReference type="PANTHER" id="PTHR43235">
    <property type="entry name" value="GLUTAMINE AMIDOTRANSFERASE PB2B2.05-RELATED"/>
    <property type="match status" value="1"/>
</dbReference>
<evidence type="ECO:0000313" key="8">
    <source>
        <dbReference type="Proteomes" id="UP000321776"/>
    </source>
</evidence>
<dbReference type="InterPro" id="IPR011697">
    <property type="entry name" value="Peptidase_C26"/>
</dbReference>
<evidence type="ECO:0000313" key="9">
    <source>
        <dbReference type="Proteomes" id="UP001481677"/>
    </source>
</evidence>
<dbReference type="InterPro" id="IPR044668">
    <property type="entry name" value="PuuD-like"/>
</dbReference>
<dbReference type="Proteomes" id="UP000321776">
    <property type="component" value="Unassembled WGS sequence"/>
</dbReference>
<gene>
    <name evidence="7" type="ORF">FRZ40_30885</name>
    <name evidence="6" type="ORF">V4C56_10440</name>
</gene>
<dbReference type="EMBL" id="JAZHGA010000006">
    <property type="protein sequence ID" value="MEM5340047.1"/>
    <property type="molecule type" value="Genomic_DNA"/>
</dbReference>
<name>A0A5C6VH28_9BURK</name>
<comment type="pathway">
    <text evidence="4">Amine and polyamine degradation; putrescine degradation; 4-aminobutanoate from putrescine: step 4/4.</text>
</comment>
<reference evidence="7 8" key="1">
    <citation type="journal article" date="2018" name="Int. J. Syst. Evol. Microbiol.">
        <title>Paraburkholderia azotifigens sp. nov., a nitrogen-fixing bacterium isolated from paddy soil.</title>
        <authorList>
            <person name="Choi G.M."/>
            <person name="Im W.T."/>
        </authorList>
    </citation>
    <scope>NUCLEOTIDE SEQUENCE [LARGE SCALE GENOMIC DNA]</scope>
    <source>
        <strain evidence="7 8">NF 2-5-3</strain>
    </source>
</reference>
<sequence length="262" mass="28421">MTIEASHGRPLVGVVCDRFFVGEHDLHSAKHSYVRALMSGANVNPVLIPATRDIDAFDGYLDAVSGLLFPGGASNVEAHRYGGHAADDMHVDPDRDHVALTLMQGAAARGMPMLAICRGFQEMNVAFGGTLHTDIHASGHSVDHLEDLSDDLPTRYRYRHEVEIAPAGILSTLAHAPHVRVNSLHRQGAAALAPRLVVEARAPDGLVEAFRVGEHAFALGVQWHPEAMLEDDALSRALFEAFGASCRRYRHATQRTAAHRKA</sequence>
<dbReference type="FunFam" id="3.40.50.880:FF:000030">
    <property type="entry name" value="Gamma-glutamyl-gamma-aminobutyrate hydrolase PuuD"/>
    <property type="match status" value="1"/>
</dbReference>
<dbReference type="AlphaFoldDB" id="A0A5C6VH28"/>
<dbReference type="PROSITE" id="PS51273">
    <property type="entry name" value="GATASE_TYPE_1"/>
    <property type="match status" value="1"/>
</dbReference>
<organism evidence="7 8">
    <name type="scientific">Paraburkholderia azotifigens</name>
    <dbReference type="NCBI Taxonomy" id="2057004"/>
    <lineage>
        <taxon>Bacteria</taxon>
        <taxon>Pseudomonadati</taxon>
        <taxon>Pseudomonadota</taxon>
        <taxon>Betaproteobacteria</taxon>
        <taxon>Burkholderiales</taxon>
        <taxon>Burkholderiaceae</taxon>
        <taxon>Paraburkholderia</taxon>
    </lineage>
</organism>
<dbReference type="GO" id="GO:0005829">
    <property type="term" value="C:cytosol"/>
    <property type="evidence" value="ECO:0007669"/>
    <property type="project" value="TreeGrafter"/>
</dbReference>
<evidence type="ECO:0000256" key="5">
    <source>
        <dbReference type="ARBA" id="ARBA00066788"/>
    </source>
</evidence>
<accession>A0A5C6VH28</accession>
<protein>
    <recommendedName>
        <fullName evidence="5">gamma-glutamyl-gamma-aminobutyrate hydrolase</fullName>
        <ecNumber evidence="5">3.5.1.94</ecNumber>
    </recommendedName>
</protein>
<dbReference type="RefSeq" id="WP_147236625.1">
    <property type="nucleotide sequence ID" value="NZ_JAZHFZ010000050.1"/>
</dbReference>
<evidence type="ECO:0000256" key="4">
    <source>
        <dbReference type="ARBA" id="ARBA00060634"/>
    </source>
</evidence>
<dbReference type="Gene3D" id="3.40.50.880">
    <property type="match status" value="1"/>
</dbReference>
<dbReference type="Pfam" id="PF07722">
    <property type="entry name" value="Peptidase_C26"/>
    <property type="match status" value="1"/>
</dbReference>
<dbReference type="PANTHER" id="PTHR43235:SF1">
    <property type="entry name" value="GLUTAMINE AMIDOTRANSFERASE PB2B2.05-RELATED"/>
    <property type="match status" value="1"/>
</dbReference>
<evidence type="ECO:0000313" key="6">
    <source>
        <dbReference type="EMBL" id="MEM5340047.1"/>
    </source>
</evidence>
<dbReference type="GO" id="GO:0033969">
    <property type="term" value="F:gamma-glutamyl-gamma-aminobutyrate hydrolase activity"/>
    <property type="evidence" value="ECO:0007669"/>
    <property type="project" value="UniProtKB-EC"/>
</dbReference>
<evidence type="ECO:0000313" key="7">
    <source>
        <dbReference type="EMBL" id="TXC84643.1"/>
    </source>
</evidence>
<dbReference type="EC" id="3.5.1.94" evidence="5"/>
<comment type="caution">
    <text evidence="7">The sequence shown here is derived from an EMBL/GenBank/DDBJ whole genome shotgun (WGS) entry which is preliminary data.</text>
</comment>
<keyword evidence="7" id="KW-0378">Hydrolase</keyword>